<dbReference type="GO" id="GO:0005634">
    <property type="term" value="C:nucleus"/>
    <property type="evidence" value="ECO:0007669"/>
    <property type="project" value="UniProtKB-SubCell"/>
</dbReference>
<comment type="subcellular location">
    <subcellularLocation>
        <location evidence="1">Nucleus</location>
    </subcellularLocation>
</comment>
<dbReference type="Gene3D" id="2.170.150.80">
    <property type="entry name" value="NAC domain"/>
    <property type="match status" value="1"/>
</dbReference>
<dbReference type="AlphaFoldDB" id="A0AA87B6V2"/>
<evidence type="ECO:0000256" key="4">
    <source>
        <dbReference type="ARBA" id="ARBA00023163"/>
    </source>
</evidence>
<sequence>MGPGFRFNPTDEELVVFYLKRKITGKLSRYDHIAVVDVYKLEPWDLPPLSKLKTKDLEWYFFSALDRKYGNGSRNNRATEKGYWKTTGKDRPVLQGDRRVGMKKTLVYHIGRAPHGRRTNWVMHEYKMLDEELTRAGTVLKDVFVVCRIFEKSGAGPKNGAKYGAPLDENEWDVEEENELKEVAPLPANADDPVAPLPETPQDVVTPPWEIDYGDVWGAFANGAYVEASDLDVVLISQYCCGAIIWVAISSNVVCVVLFVIVFGRGLPGDSSLEKLDLSDMNGSVTFPSSNFYYGESSTHAEHSQELIKDQEPSAVTFGISGPENGQTLDMADQYGMGTSSMNGDNGEPSEIEKLLDFKDASDDMHLDLYFDAIQNLPMADDESFLETNDLTIGNEDNPAEADPSANAMLDEYLALPADDICNYISFDYSQIPEGENSIANQGSPSTQQSVEGEPADKDVVSKHDSEAQTSNEAFSVRNAEEAKSAPGNTNPFVKQANGWLASIPAAPAHAFEFPAKEITIGLHHAAQSSHPAHITTGMISITDIAFRGSAMDWPMGKNGGFNNAISTGFSQPDVNCAALIPVSGKTAFVLSHGWILLTGFSVLILSLSFKIGSIMYTDLFMVP</sequence>
<dbReference type="Gramene" id="rna-AYBTSS11_LOCUS28760">
    <property type="protein sequence ID" value="CAJ1976622.1"/>
    <property type="gene ID" value="gene-AYBTSS11_LOCUS28760"/>
</dbReference>
<keyword evidence="2" id="KW-0805">Transcription regulation</keyword>
<keyword evidence="5" id="KW-0539">Nucleus</keyword>
<evidence type="ECO:0000313" key="9">
    <source>
        <dbReference type="EMBL" id="CAJ1976622.1"/>
    </source>
</evidence>
<keyword evidence="7" id="KW-1133">Transmembrane helix</keyword>
<evidence type="ECO:0000256" key="2">
    <source>
        <dbReference type="ARBA" id="ARBA00023015"/>
    </source>
</evidence>
<evidence type="ECO:0000256" key="5">
    <source>
        <dbReference type="ARBA" id="ARBA00023242"/>
    </source>
</evidence>
<dbReference type="Proteomes" id="UP001189624">
    <property type="component" value="Chromosome 10"/>
</dbReference>
<dbReference type="FunFam" id="2.170.150.80:FF:000002">
    <property type="entry name" value="Nac domain-containing protein 86"/>
    <property type="match status" value="1"/>
</dbReference>
<dbReference type="InterPro" id="IPR036093">
    <property type="entry name" value="NAC_dom_sf"/>
</dbReference>
<evidence type="ECO:0000256" key="7">
    <source>
        <dbReference type="SAM" id="Phobius"/>
    </source>
</evidence>
<dbReference type="SUPFAM" id="SSF101941">
    <property type="entry name" value="NAC domain"/>
    <property type="match status" value="1"/>
</dbReference>
<protein>
    <recommendedName>
        <fullName evidence="8">NAC domain-containing protein</fullName>
    </recommendedName>
</protein>
<reference evidence="9" key="1">
    <citation type="submission" date="2023-10" db="EMBL/GenBank/DDBJ databases">
        <authorList>
            <person name="Domelevo Entfellner J.-B."/>
        </authorList>
    </citation>
    <scope>NUCLEOTIDE SEQUENCE</scope>
</reference>
<keyword evidence="7" id="KW-0812">Transmembrane</keyword>
<dbReference type="PROSITE" id="PS51005">
    <property type="entry name" value="NAC"/>
    <property type="match status" value="1"/>
</dbReference>
<evidence type="ECO:0000256" key="3">
    <source>
        <dbReference type="ARBA" id="ARBA00023125"/>
    </source>
</evidence>
<feature type="transmembrane region" description="Helical" evidence="7">
    <location>
        <begin position="595"/>
        <end position="617"/>
    </location>
</feature>
<evidence type="ECO:0000256" key="6">
    <source>
        <dbReference type="SAM" id="MobiDB-lite"/>
    </source>
</evidence>
<dbReference type="InterPro" id="IPR003441">
    <property type="entry name" value="NAC-dom"/>
</dbReference>
<gene>
    <name evidence="9" type="ORF">AYBTSS11_LOCUS28760</name>
</gene>
<organism evidence="9 10">
    <name type="scientific">Sphenostylis stenocarpa</name>
    <dbReference type="NCBI Taxonomy" id="92480"/>
    <lineage>
        <taxon>Eukaryota</taxon>
        <taxon>Viridiplantae</taxon>
        <taxon>Streptophyta</taxon>
        <taxon>Embryophyta</taxon>
        <taxon>Tracheophyta</taxon>
        <taxon>Spermatophyta</taxon>
        <taxon>Magnoliopsida</taxon>
        <taxon>eudicotyledons</taxon>
        <taxon>Gunneridae</taxon>
        <taxon>Pentapetalae</taxon>
        <taxon>rosids</taxon>
        <taxon>fabids</taxon>
        <taxon>Fabales</taxon>
        <taxon>Fabaceae</taxon>
        <taxon>Papilionoideae</taxon>
        <taxon>50 kb inversion clade</taxon>
        <taxon>NPAAA clade</taxon>
        <taxon>indigoferoid/millettioid clade</taxon>
        <taxon>Phaseoleae</taxon>
        <taxon>Sphenostylis</taxon>
    </lineage>
</organism>
<evidence type="ECO:0000256" key="1">
    <source>
        <dbReference type="ARBA" id="ARBA00004123"/>
    </source>
</evidence>
<keyword evidence="3" id="KW-0238">DNA-binding</keyword>
<keyword evidence="4" id="KW-0804">Transcription</keyword>
<keyword evidence="10" id="KW-1185">Reference proteome</keyword>
<feature type="compositionally biased region" description="Polar residues" evidence="6">
    <location>
        <begin position="438"/>
        <end position="451"/>
    </location>
</feature>
<evidence type="ECO:0000259" key="8">
    <source>
        <dbReference type="PROSITE" id="PS51005"/>
    </source>
</evidence>
<feature type="domain" description="NAC" evidence="8">
    <location>
        <begin position="1"/>
        <end position="152"/>
    </location>
</feature>
<keyword evidence="7" id="KW-0472">Membrane</keyword>
<name>A0AA87B6V2_9FABA</name>
<proteinExistence type="predicted"/>
<feature type="region of interest" description="Disordered" evidence="6">
    <location>
        <begin position="435"/>
        <end position="491"/>
    </location>
</feature>
<dbReference type="GO" id="GO:0006355">
    <property type="term" value="P:regulation of DNA-templated transcription"/>
    <property type="evidence" value="ECO:0007669"/>
    <property type="project" value="InterPro"/>
</dbReference>
<dbReference type="PANTHER" id="PTHR31744:SF210">
    <property type="entry name" value="NAC DOMAIN-CONTAINING PROTEIN 86-LIKE"/>
    <property type="match status" value="1"/>
</dbReference>
<dbReference type="EMBL" id="OY731407">
    <property type="protein sequence ID" value="CAJ1976622.1"/>
    <property type="molecule type" value="Genomic_DNA"/>
</dbReference>
<dbReference type="PANTHER" id="PTHR31744">
    <property type="entry name" value="PROTEIN CUP-SHAPED COTYLEDON 2-RELATED"/>
    <property type="match status" value="1"/>
</dbReference>
<evidence type="ECO:0000313" key="10">
    <source>
        <dbReference type="Proteomes" id="UP001189624"/>
    </source>
</evidence>
<dbReference type="GO" id="GO:0003677">
    <property type="term" value="F:DNA binding"/>
    <property type="evidence" value="ECO:0007669"/>
    <property type="project" value="UniProtKB-KW"/>
</dbReference>
<accession>A0AA87B6V2</accession>
<feature type="compositionally biased region" description="Basic and acidic residues" evidence="6">
    <location>
        <begin position="455"/>
        <end position="467"/>
    </location>
</feature>
<dbReference type="Pfam" id="PF02365">
    <property type="entry name" value="NAM"/>
    <property type="match status" value="1"/>
</dbReference>